<accession>A0ABN2TZH3</accession>
<evidence type="ECO:0000313" key="1">
    <source>
        <dbReference type="EMBL" id="GAA2025254.1"/>
    </source>
</evidence>
<gene>
    <name evidence="1" type="ORF">GCM10009839_24080</name>
</gene>
<comment type="caution">
    <text evidence="1">The sequence shown here is derived from an EMBL/GenBank/DDBJ whole genome shotgun (WGS) entry which is preliminary data.</text>
</comment>
<keyword evidence="2" id="KW-1185">Reference proteome</keyword>
<organism evidence="1 2">
    <name type="scientific">Catenulispora yoronensis</name>
    <dbReference type="NCBI Taxonomy" id="450799"/>
    <lineage>
        <taxon>Bacteria</taxon>
        <taxon>Bacillati</taxon>
        <taxon>Actinomycetota</taxon>
        <taxon>Actinomycetes</taxon>
        <taxon>Catenulisporales</taxon>
        <taxon>Catenulisporaceae</taxon>
        <taxon>Catenulispora</taxon>
    </lineage>
</organism>
<sequence>MPGVTIAGARGVVLRTNYRNAEEIWNTAMAVVAGDSFEDLDETRALGRRDVETTYRDACKIGTFSIASRVWNSSMPSCPVMTRSARHRWI</sequence>
<protein>
    <submittedName>
        <fullName evidence="1">Uncharacterized protein</fullName>
    </submittedName>
</protein>
<reference evidence="1 2" key="1">
    <citation type="journal article" date="2019" name="Int. J. Syst. Evol. Microbiol.">
        <title>The Global Catalogue of Microorganisms (GCM) 10K type strain sequencing project: providing services to taxonomists for standard genome sequencing and annotation.</title>
        <authorList>
            <consortium name="The Broad Institute Genomics Platform"/>
            <consortium name="The Broad Institute Genome Sequencing Center for Infectious Disease"/>
            <person name="Wu L."/>
            <person name="Ma J."/>
        </authorList>
    </citation>
    <scope>NUCLEOTIDE SEQUENCE [LARGE SCALE GENOMIC DNA]</scope>
    <source>
        <strain evidence="1 2">JCM 16014</strain>
    </source>
</reference>
<proteinExistence type="predicted"/>
<evidence type="ECO:0000313" key="2">
    <source>
        <dbReference type="Proteomes" id="UP001500751"/>
    </source>
</evidence>
<dbReference type="Proteomes" id="UP001500751">
    <property type="component" value="Unassembled WGS sequence"/>
</dbReference>
<name>A0ABN2TZH3_9ACTN</name>
<dbReference type="EMBL" id="BAAAQN010000011">
    <property type="protein sequence ID" value="GAA2025254.1"/>
    <property type="molecule type" value="Genomic_DNA"/>
</dbReference>
<dbReference type="RefSeq" id="WP_344665620.1">
    <property type="nucleotide sequence ID" value="NZ_BAAAQN010000011.1"/>
</dbReference>